<evidence type="ECO:0000313" key="7">
    <source>
        <dbReference type="EMBL" id="GAA2580118.1"/>
    </source>
</evidence>
<dbReference type="Gene3D" id="3.40.640.10">
    <property type="entry name" value="Type I PLP-dependent aspartate aminotransferase-like (Major domain)"/>
    <property type="match status" value="1"/>
</dbReference>
<sequence length="487" mass="51310">MIVYVAGASCFTDVMSDPIHEHDTAAAGLDLVANAAAPYLRSLATRPVHDRTRDGLLAELEGPLPAQGVGGPAAVAELLRIGTGAATHVSGPRFFHLVTGGSTPAAMAGDWITSLLDQAGGIWIASPFAARAETVVLGWLKELFGLPASYGGVLTPSATLAHVAGLAAARAWWAGKHGVDVSSQGLAGLPRMPVLSSGLVHVSTRKALQILGCGRDTLQTFARDDSGAIDLPALEEALTRGGPAVIVGNLGDVNTGASDPLDDLADLAERHGAWLHVDGAFGMFAALSPRTAHLARGAARADSITADGHKWLNVPYESGFSFVRDQDDLSRAFGAWGAAYLPEPGDDRVNYNTYGPESSRRARALPIWATLRAYGRDGYRAMVERHLDAAAHLGKLVESAPDLELLAPVQLSIVCFRYRPPGVPEEELDALNARLGARLLADGRVYAGTSTYRGMTVFRPAMVNWRITTAEAEQLITVLRELAAGLG</sequence>
<comment type="cofactor">
    <cofactor evidence="1 6">
        <name>pyridoxal 5'-phosphate</name>
        <dbReference type="ChEBI" id="CHEBI:597326"/>
    </cofactor>
</comment>
<dbReference type="SUPFAM" id="SSF53383">
    <property type="entry name" value="PLP-dependent transferases"/>
    <property type="match status" value="1"/>
</dbReference>
<evidence type="ECO:0000256" key="6">
    <source>
        <dbReference type="RuleBase" id="RU000382"/>
    </source>
</evidence>
<dbReference type="PRINTS" id="PR00800">
    <property type="entry name" value="YHDCRBOXLASE"/>
</dbReference>
<dbReference type="InterPro" id="IPR015422">
    <property type="entry name" value="PyrdxlP-dep_Trfase_small"/>
</dbReference>
<protein>
    <submittedName>
        <fullName evidence="7">Pyridoxal-dependent decarboxylase</fullName>
    </submittedName>
</protein>
<comment type="caution">
    <text evidence="7">The sequence shown here is derived from an EMBL/GenBank/DDBJ whole genome shotgun (WGS) entry which is preliminary data.</text>
</comment>
<evidence type="ECO:0000256" key="5">
    <source>
        <dbReference type="ARBA" id="ARBA00023239"/>
    </source>
</evidence>
<evidence type="ECO:0000256" key="4">
    <source>
        <dbReference type="ARBA" id="ARBA00022898"/>
    </source>
</evidence>
<dbReference type="InterPro" id="IPR015421">
    <property type="entry name" value="PyrdxlP-dep_Trfase_major"/>
</dbReference>
<keyword evidence="8" id="KW-1185">Reference proteome</keyword>
<keyword evidence="5 6" id="KW-0456">Lyase</keyword>
<gene>
    <name evidence="7" type="ORF">GCM10010411_10850</name>
</gene>
<dbReference type="PANTHER" id="PTHR11999:SF70">
    <property type="entry name" value="MIP05841P"/>
    <property type="match status" value="1"/>
</dbReference>
<dbReference type="EMBL" id="BAAATD010000001">
    <property type="protein sequence ID" value="GAA2580118.1"/>
    <property type="molecule type" value="Genomic_DNA"/>
</dbReference>
<dbReference type="Proteomes" id="UP001501509">
    <property type="component" value="Unassembled WGS sequence"/>
</dbReference>
<organism evidence="7 8">
    <name type="scientific">Actinomadura fulvescens</name>
    <dbReference type="NCBI Taxonomy" id="46160"/>
    <lineage>
        <taxon>Bacteria</taxon>
        <taxon>Bacillati</taxon>
        <taxon>Actinomycetota</taxon>
        <taxon>Actinomycetes</taxon>
        <taxon>Streptosporangiales</taxon>
        <taxon>Thermomonosporaceae</taxon>
        <taxon>Actinomadura</taxon>
    </lineage>
</organism>
<reference evidence="7 8" key="1">
    <citation type="journal article" date="2019" name="Int. J. Syst. Evol. Microbiol.">
        <title>The Global Catalogue of Microorganisms (GCM) 10K type strain sequencing project: providing services to taxonomists for standard genome sequencing and annotation.</title>
        <authorList>
            <consortium name="The Broad Institute Genomics Platform"/>
            <consortium name="The Broad Institute Genome Sequencing Center for Infectious Disease"/>
            <person name="Wu L."/>
            <person name="Ma J."/>
        </authorList>
    </citation>
    <scope>NUCLEOTIDE SEQUENCE [LARGE SCALE GENOMIC DNA]</scope>
    <source>
        <strain evidence="7 8">JCM 6833</strain>
    </source>
</reference>
<keyword evidence="3" id="KW-0210">Decarboxylase</keyword>
<keyword evidence="4 6" id="KW-0663">Pyridoxal phosphate</keyword>
<comment type="similarity">
    <text evidence="2 6">Belongs to the group II decarboxylase family.</text>
</comment>
<name>A0ABN3PDC4_9ACTN</name>
<evidence type="ECO:0000256" key="3">
    <source>
        <dbReference type="ARBA" id="ARBA00022793"/>
    </source>
</evidence>
<dbReference type="Pfam" id="PF00282">
    <property type="entry name" value="Pyridoxal_deC"/>
    <property type="match status" value="1"/>
</dbReference>
<dbReference type="Gene3D" id="3.90.1150.10">
    <property type="entry name" value="Aspartate Aminotransferase, domain 1"/>
    <property type="match status" value="1"/>
</dbReference>
<dbReference type="InterPro" id="IPR015424">
    <property type="entry name" value="PyrdxlP-dep_Trfase"/>
</dbReference>
<evidence type="ECO:0000256" key="1">
    <source>
        <dbReference type="ARBA" id="ARBA00001933"/>
    </source>
</evidence>
<dbReference type="InterPro" id="IPR010977">
    <property type="entry name" value="Aromatic_deC"/>
</dbReference>
<dbReference type="PANTHER" id="PTHR11999">
    <property type="entry name" value="GROUP II PYRIDOXAL-5-PHOSPHATE DECARBOXYLASE"/>
    <property type="match status" value="1"/>
</dbReference>
<evidence type="ECO:0000256" key="2">
    <source>
        <dbReference type="ARBA" id="ARBA00009533"/>
    </source>
</evidence>
<dbReference type="InterPro" id="IPR002129">
    <property type="entry name" value="PyrdxlP-dep_de-COase"/>
</dbReference>
<evidence type="ECO:0000313" key="8">
    <source>
        <dbReference type="Proteomes" id="UP001501509"/>
    </source>
</evidence>
<proteinExistence type="inferred from homology"/>
<accession>A0ABN3PDC4</accession>